<accession>R7UL88</accession>
<gene>
    <name evidence="1" type="ORF">CAPTEDRAFT_215833</name>
</gene>
<reference evidence="2" key="3">
    <citation type="submission" date="2015-06" db="UniProtKB">
        <authorList>
            <consortium name="EnsemblMetazoa"/>
        </authorList>
    </citation>
    <scope>IDENTIFICATION</scope>
</reference>
<dbReference type="Proteomes" id="UP000014760">
    <property type="component" value="Unassembled WGS sequence"/>
</dbReference>
<proteinExistence type="predicted"/>
<dbReference type="EnsemblMetazoa" id="CapteT215833">
    <property type="protein sequence ID" value="CapteP215833"/>
    <property type="gene ID" value="CapteG215833"/>
</dbReference>
<reference evidence="3" key="1">
    <citation type="submission" date="2012-12" db="EMBL/GenBank/DDBJ databases">
        <authorList>
            <person name="Hellsten U."/>
            <person name="Grimwood J."/>
            <person name="Chapman J.A."/>
            <person name="Shapiro H."/>
            <person name="Aerts A."/>
            <person name="Otillar R.P."/>
            <person name="Terry A.Y."/>
            <person name="Boore J.L."/>
            <person name="Simakov O."/>
            <person name="Marletaz F."/>
            <person name="Cho S.-J."/>
            <person name="Edsinger-Gonzales E."/>
            <person name="Havlak P."/>
            <person name="Kuo D.-H."/>
            <person name="Larsson T."/>
            <person name="Lv J."/>
            <person name="Arendt D."/>
            <person name="Savage R."/>
            <person name="Osoegawa K."/>
            <person name="de Jong P."/>
            <person name="Lindberg D.R."/>
            <person name="Seaver E.C."/>
            <person name="Weisblat D.A."/>
            <person name="Putnam N.H."/>
            <person name="Grigoriev I.V."/>
            <person name="Rokhsar D.S."/>
        </authorList>
    </citation>
    <scope>NUCLEOTIDE SEQUENCE</scope>
    <source>
        <strain evidence="3">I ESC-2004</strain>
    </source>
</reference>
<evidence type="ECO:0000313" key="1">
    <source>
        <dbReference type="EMBL" id="ELU06868.1"/>
    </source>
</evidence>
<dbReference type="EMBL" id="AMQN01007288">
    <property type="status" value="NOT_ANNOTATED_CDS"/>
    <property type="molecule type" value="Genomic_DNA"/>
</dbReference>
<organism evidence="1">
    <name type="scientific">Capitella teleta</name>
    <name type="common">Polychaete worm</name>
    <dbReference type="NCBI Taxonomy" id="283909"/>
    <lineage>
        <taxon>Eukaryota</taxon>
        <taxon>Metazoa</taxon>
        <taxon>Spiralia</taxon>
        <taxon>Lophotrochozoa</taxon>
        <taxon>Annelida</taxon>
        <taxon>Polychaeta</taxon>
        <taxon>Sedentaria</taxon>
        <taxon>Scolecida</taxon>
        <taxon>Capitellidae</taxon>
        <taxon>Capitella</taxon>
    </lineage>
</organism>
<protein>
    <submittedName>
        <fullName evidence="1 2">Uncharacterized protein</fullName>
    </submittedName>
</protein>
<dbReference type="HOGENOM" id="CLU_1662463_0_0_1"/>
<sequence>MVSVVQIQDFDELIKGYNGGINNVLVIYAPLKSITLKPCNPKKWHDAEIHEARRERRKRELKYKNTELQVHKEMFEEQAKEVVQLIKGEKKKHFFHRNLLMQLQKETFKLPTELMIPMNRGRENEDNPKRVDEFSHFFKTKTRIFRIQDPDICASLTKI</sequence>
<keyword evidence="3" id="KW-1185">Reference proteome</keyword>
<reference evidence="1 3" key="2">
    <citation type="journal article" date="2013" name="Nature">
        <title>Insights into bilaterian evolution from three spiralian genomes.</title>
        <authorList>
            <person name="Simakov O."/>
            <person name="Marletaz F."/>
            <person name="Cho S.J."/>
            <person name="Edsinger-Gonzales E."/>
            <person name="Havlak P."/>
            <person name="Hellsten U."/>
            <person name="Kuo D.H."/>
            <person name="Larsson T."/>
            <person name="Lv J."/>
            <person name="Arendt D."/>
            <person name="Savage R."/>
            <person name="Osoegawa K."/>
            <person name="de Jong P."/>
            <person name="Grimwood J."/>
            <person name="Chapman J.A."/>
            <person name="Shapiro H."/>
            <person name="Aerts A."/>
            <person name="Otillar R.P."/>
            <person name="Terry A.Y."/>
            <person name="Boore J.L."/>
            <person name="Grigoriev I.V."/>
            <person name="Lindberg D.R."/>
            <person name="Seaver E.C."/>
            <person name="Weisblat D.A."/>
            <person name="Putnam N.H."/>
            <person name="Rokhsar D.S."/>
        </authorList>
    </citation>
    <scope>NUCLEOTIDE SEQUENCE</scope>
    <source>
        <strain evidence="1 3">I ESC-2004</strain>
    </source>
</reference>
<dbReference type="OrthoDB" id="10066052at2759"/>
<name>R7UL88_CAPTE</name>
<evidence type="ECO:0000313" key="3">
    <source>
        <dbReference type="Proteomes" id="UP000014760"/>
    </source>
</evidence>
<dbReference type="AlphaFoldDB" id="R7UL88"/>
<dbReference type="EMBL" id="KB300344">
    <property type="protein sequence ID" value="ELU06868.1"/>
    <property type="molecule type" value="Genomic_DNA"/>
</dbReference>
<evidence type="ECO:0000313" key="2">
    <source>
        <dbReference type="EnsemblMetazoa" id="CapteP215833"/>
    </source>
</evidence>